<dbReference type="GO" id="GO:0003729">
    <property type="term" value="F:mRNA binding"/>
    <property type="evidence" value="ECO:0007669"/>
    <property type="project" value="TreeGrafter"/>
</dbReference>
<dbReference type="SUPFAM" id="SSF50249">
    <property type="entry name" value="Nucleic acid-binding proteins"/>
    <property type="match status" value="1"/>
</dbReference>
<dbReference type="AlphaFoldDB" id="C2KKB7"/>
<gene>
    <name evidence="2" type="ORF">HMPREF0555_1083</name>
</gene>
<dbReference type="Gene3D" id="2.40.50.140">
    <property type="entry name" value="Nucleic acid-binding proteins"/>
    <property type="match status" value="1"/>
</dbReference>
<sequence>MTNFLFIVQKNEQLRDHDIIKHRGKIMKYSVGQKLKGRITGIQPYGAFVSLDDHTQGLIHISECKSGIVRDLNGELKVGKEVNIVIMDIEQYNGKISLSLRQDEMINTNKKMMGKNHNFKKRFWTNYHLEYGFTSIANKQNEWIEEALERLGK</sequence>
<feature type="domain" description="S1 motif" evidence="1">
    <location>
        <begin position="32"/>
        <end position="101"/>
    </location>
</feature>
<dbReference type="PANTHER" id="PTHR10724">
    <property type="entry name" value="30S RIBOSOMAL PROTEIN S1"/>
    <property type="match status" value="1"/>
</dbReference>
<dbReference type="Pfam" id="PF00575">
    <property type="entry name" value="S1"/>
    <property type="match status" value="1"/>
</dbReference>
<dbReference type="PROSITE" id="PS50126">
    <property type="entry name" value="S1"/>
    <property type="match status" value="1"/>
</dbReference>
<evidence type="ECO:0000313" key="3">
    <source>
        <dbReference type="Proteomes" id="UP000004283"/>
    </source>
</evidence>
<evidence type="ECO:0000313" key="2">
    <source>
        <dbReference type="EMBL" id="EEJ42316.1"/>
    </source>
</evidence>
<evidence type="ECO:0000259" key="1">
    <source>
        <dbReference type="PROSITE" id="PS50126"/>
    </source>
</evidence>
<dbReference type="NCBIfam" id="NF040579">
    <property type="entry name" value="S1_dom_CvfD"/>
    <property type="match status" value="1"/>
</dbReference>
<dbReference type="HOGENOM" id="CLU_128762_1_0_9"/>
<reference evidence="2 3" key="1">
    <citation type="submission" date="2009-04" db="EMBL/GenBank/DDBJ databases">
        <authorList>
            <person name="Qin X."/>
            <person name="Bachman B."/>
            <person name="Battles P."/>
            <person name="Bell A."/>
            <person name="Bess C."/>
            <person name="Bickham C."/>
            <person name="Chaboub L."/>
            <person name="Chen D."/>
            <person name="Coyle M."/>
            <person name="Deiros D.R."/>
            <person name="Dinh H."/>
            <person name="Forbes L."/>
            <person name="Fowler G."/>
            <person name="Francisco L."/>
            <person name="Fu Q."/>
            <person name="Gubbala S."/>
            <person name="Hale W."/>
            <person name="Han Y."/>
            <person name="Hemphill L."/>
            <person name="Highlander S.K."/>
            <person name="Hirani K."/>
            <person name="Hogues M."/>
            <person name="Jackson L."/>
            <person name="Jakkamsetti A."/>
            <person name="Javaid M."/>
            <person name="Jiang H."/>
            <person name="Korchina V."/>
            <person name="Kovar C."/>
            <person name="Lara F."/>
            <person name="Lee S."/>
            <person name="Mata R."/>
            <person name="Mathew T."/>
            <person name="Moen C."/>
            <person name="Morales K."/>
            <person name="Munidasa M."/>
            <person name="Nazareth L."/>
            <person name="Ngo R."/>
            <person name="Nguyen L."/>
            <person name="Okwuonu G."/>
            <person name="Ongeri F."/>
            <person name="Patil S."/>
            <person name="Petrosino J."/>
            <person name="Pham C."/>
            <person name="Pham P."/>
            <person name="Pu L.-L."/>
            <person name="Puazo M."/>
            <person name="Raj R."/>
            <person name="Reid J."/>
            <person name="Rouhana J."/>
            <person name="Saada N."/>
            <person name="Shang Y."/>
            <person name="Simmons D."/>
            <person name="Thornton R."/>
            <person name="Warren J."/>
            <person name="Weissenberger G."/>
            <person name="Zhang J."/>
            <person name="Zhang L."/>
            <person name="Zhou C."/>
            <person name="Zhu D."/>
            <person name="Muzny D."/>
            <person name="Worley K."/>
            <person name="Gibbs R."/>
        </authorList>
    </citation>
    <scope>NUCLEOTIDE SEQUENCE [LARGE SCALE GENOMIC DNA]</scope>
    <source>
        <strain evidence="2 3">ATCC 19254</strain>
    </source>
</reference>
<comment type="caution">
    <text evidence="2">The sequence shown here is derived from an EMBL/GenBank/DDBJ whole genome shotgun (WGS) entry which is preliminary data.</text>
</comment>
<dbReference type="GO" id="GO:0006412">
    <property type="term" value="P:translation"/>
    <property type="evidence" value="ECO:0007669"/>
    <property type="project" value="TreeGrafter"/>
</dbReference>
<dbReference type="SMART" id="SM00316">
    <property type="entry name" value="S1"/>
    <property type="match status" value="1"/>
</dbReference>
<dbReference type="InterPro" id="IPR003029">
    <property type="entry name" value="S1_domain"/>
</dbReference>
<dbReference type="GO" id="GO:0003735">
    <property type="term" value="F:structural constituent of ribosome"/>
    <property type="evidence" value="ECO:0007669"/>
    <property type="project" value="TreeGrafter"/>
</dbReference>
<accession>C2KKB7</accession>
<dbReference type="InterPro" id="IPR050437">
    <property type="entry name" value="Ribos_protein_bS1-like"/>
</dbReference>
<name>C2KKB7_LEUMC</name>
<dbReference type="CDD" id="cd00164">
    <property type="entry name" value="S1_like"/>
    <property type="match status" value="1"/>
</dbReference>
<dbReference type="Proteomes" id="UP000004283">
    <property type="component" value="Unassembled WGS sequence"/>
</dbReference>
<dbReference type="EMBL" id="ACKV01000052">
    <property type="protein sequence ID" value="EEJ42316.1"/>
    <property type="molecule type" value="Genomic_DNA"/>
</dbReference>
<dbReference type="InterPro" id="IPR012340">
    <property type="entry name" value="NA-bd_OB-fold"/>
</dbReference>
<organism evidence="2 3">
    <name type="scientific">Leuconostoc mesenteroides subsp. cremoris ATCC 19254</name>
    <dbReference type="NCBI Taxonomy" id="586220"/>
    <lineage>
        <taxon>Bacteria</taxon>
        <taxon>Bacillati</taxon>
        <taxon>Bacillota</taxon>
        <taxon>Bacilli</taxon>
        <taxon>Lactobacillales</taxon>
        <taxon>Lactobacillaceae</taxon>
        <taxon>Leuconostoc</taxon>
    </lineage>
</organism>
<proteinExistence type="predicted"/>
<protein>
    <submittedName>
        <fullName evidence="2">S1 RNA binding domain protein</fullName>
    </submittedName>
</protein>